<evidence type="ECO:0000313" key="3">
    <source>
        <dbReference type="Proteomes" id="UP000800093"/>
    </source>
</evidence>
<reference evidence="3" key="1">
    <citation type="journal article" date="2020" name="Stud. Mycol.">
        <title>101 Dothideomycetes genomes: A test case for predicting lifestyles and emergence of pathogens.</title>
        <authorList>
            <person name="Haridas S."/>
            <person name="Albert R."/>
            <person name="Binder M."/>
            <person name="Bloem J."/>
            <person name="LaButti K."/>
            <person name="Salamov A."/>
            <person name="Andreopoulos B."/>
            <person name="Baker S."/>
            <person name="Barry K."/>
            <person name="Bills G."/>
            <person name="Bluhm B."/>
            <person name="Cannon C."/>
            <person name="Castanera R."/>
            <person name="Culley D."/>
            <person name="Daum C."/>
            <person name="Ezra D."/>
            <person name="Gonzalez J."/>
            <person name="Henrissat B."/>
            <person name="Kuo A."/>
            <person name="Liang C."/>
            <person name="Lipzen A."/>
            <person name="Lutzoni F."/>
            <person name="Magnuson J."/>
            <person name="Mondo S."/>
            <person name="Nolan M."/>
            <person name="Ohm R."/>
            <person name="Pangilinan J."/>
            <person name="Park H.-J."/>
            <person name="Ramirez L."/>
            <person name="Alfaro M."/>
            <person name="Sun H."/>
            <person name="Tritt A."/>
            <person name="Yoshinaga Y."/>
            <person name="Zwiers L.-H."/>
            <person name="Turgeon B."/>
            <person name="Goodwin S."/>
            <person name="Spatafora J."/>
            <person name="Crous P."/>
            <person name="Grigoriev I."/>
        </authorList>
    </citation>
    <scope>NUCLEOTIDE SEQUENCE [LARGE SCALE GENOMIC DNA]</scope>
    <source>
        <strain evidence="3">CBS 304.66</strain>
    </source>
</reference>
<proteinExistence type="predicted"/>
<name>A0A9P4KHI7_9PLEO</name>
<evidence type="ECO:0000256" key="1">
    <source>
        <dbReference type="SAM" id="MobiDB-lite"/>
    </source>
</evidence>
<protein>
    <submittedName>
        <fullName evidence="2">Uncharacterized protein</fullName>
    </submittedName>
</protein>
<accession>A0A9P4KHI7</accession>
<feature type="region of interest" description="Disordered" evidence="1">
    <location>
        <begin position="49"/>
        <end position="85"/>
    </location>
</feature>
<evidence type="ECO:0000313" key="2">
    <source>
        <dbReference type="EMBL" id="KAF2268846.1"/>
    </source>
</evidence>
<dbReference type="Proteomes" id="UP000800093">
    <property type="component" value="Unassembled WGS sequence"/>
</dbReference>
<organism evidence="2 3">
    <name type="scientific">Lojkania enalia</name>
    <dbReference type="NCBI Taxonomy" id="147567"/>
    <lineage>
        <taxon>Eukaryota</taxon>
        <taxon>Fungi</taxon>
        <taxon>Dikarya</taxon>
        <taxon>Ascomycota</taxon>
        <taxon>Pezizomycotina</taxon>
        <taxon>Dothideomycetes</taxon>
        <taxon>Pleosporomycetidae</taxon>
        <taxon>Pleosporales</taxon>
        <taxon>Pleosporales incertae sedis</taxon>
        <taxon>Lojkania</taxon>
    </lineage>
</organism>
<dbReference type="EMBL" id="ML986585">
    <property type="protein sequence ID" value="KAF2268846.1"/>
    <property type="molecule type" value="Genomic_DNA"/>
</dbReference>
<dbReference type="AlphaFoldDB" id="A0A9P4KHI7"/>
<comment type="caution">
    <text evidence="2">The sequence shown here is derived from an EMBL/GenBank/DDBJ whole genome shotgun (WGS) entry which is preliminary data.</text>
</comment>
<sequence length="85" mass="9925">MHAPDVSLTLPYFALLPSYAWVFCCPRIRTVELLSELALRIFFETEPLRSKEETHPRRQCQRPPNQKALKPGRMSLRSRSSLEIL</sequence>
<gene>
    <name evidence="2" type="ORF">CC78DRAFT_354611</name>
</gene>
<keyword evidence="3" id="KW-1185">Reference proteome</keyword>